<dbReference type="RefSeq" id="WP_255902507.1">
    <property type="nucleotide sequence ID" value="NZ_JAFMZO010000003.1"/>
</dbReference>
<dbReference type="InterPro" id="IPR005017">
    <property type="entry name" value="OMPP1/FadL/TodX"/>
</dbReference>
<dbReference type="Proteomes" id="UP001597387">
    <property type="component" value="Unassembled WGS sequence"/>
</dbReference>
<dbReference type="Gene3D" id="2.40.160.60">
    <property type="entry name" value="Outer membrane protein transport protein (OMPP1/FadL/TodX)"/>
    <property type="match status" value="1"/>
</dbReference>
<keyword evidence="4" id="KW-0812">Transmembrane</keyword>
<evidence type="ECO:0000256" key="1">
    <source>
        <dbReference type="ARBA" id="ARBA00004571"/>
    </source>
</evidence>
<evidence type="ECO:0000313" key="9">
    <source>
        <dbReference type="Proteomes" id="UP001597387"/>
    </source>
</evidence>
<evidence type="ECO:0000256" key="4">
    <source>
        <dbReference type="ARBA" id="ARBA00022692"/>
    </source>
</evidence>
<name>A0ABW4ZLN0_9SPHI</name>
<organism evidence="8 9">
    <name type="scientific">Paradesertivirga mongoliensis</name>
    <dbReference type="NCBI Taxonomy" id="2100740"/>
    <lineage>
        <taxon>Bacteria</taxon>
        <taxon>Pseudomonadati</taxon>
        <taxon>Bacteroidota</taxon>
        <taxon>Sphingobacteriia</taxon>
        <taxon>Sphingobacteriales</taxon>
        <taxon>Sphingobacteriaceae</taxon>
        <taxon>Paradesertivirga</taxon>
    </lineage>
</organism>
<keyword evidence="6" id="KW-0472">Membrane</keyword>
<dbReference type="SUPFAM" id="SSF56935">
    <property type="entry name" value="Porins"/>
    <property type="match status" value="1"/>
</dbReference>
<evidence type="ECO:0000313" key="8">
    <source>
        <dbReference type="EMBL" id="MFD2162993.1"/>
    </source>
</evidence>
<evidence type="ECO:0000256" key="5">
    <source>
        <dbReference type="ARBA" id="ARBA00022729"/>
    </source>
</evidence>
<dbReference type="PANTHER" id="PTHR35093:SF8">
    <property type="entry name" value="OUTER MEMBRANE PROTEIN NMB0088-RELATED"/>
    <property type="match status" value="1"/>
</dbReference>
<sequence length="498" mass="54964">MRYIFSFLLIAGIAINQDTYAQDAVDALRFSQYQYGSSARLKALGNAQTAVGGDISSIGGNPAGIGLFTRSELSLTTEIMNYSSTGTYFNQNTSANRGRFDINNAGAVFVLPLNKLKGQDLRSGVISLNFGIGYNKTNDFGNKIRFAGPNEENSIADFYADLANDYTGALDEGSLEDAAYEANLINLDGSNYVSTTNSTNRSQDEILIRNGSQSELNLAAGVNIGNKFYIGTSLGFLSLDYTSDNSFRETGTISYSDNTSDNYEANYYQQYRSEGYGLNLKLGAIYRPNQYVRLGANYQSPNWYTIDRNYSESSENRLSDNPLYQDKTVRSPNISFDEFTYGLKSPAKFSLGAAFFQSKLGFITGDIEFVDYSSMELQTKGYDNPNEFVEDNRYIVNNYTNAVNYRVGAEIKAASPIMLRGGYAFNQSAFENSDQDMDIHTYSLGAGYRTGNINIDLAYQSSTMNSQTSPYFVTNGTSPSASFKSTRNGIFITIGTRF</sequence>
<keyword evidence="7" id="KW-0998">Cell outer membrane</keyword>
<gene>
    <name evidence="8" type="ORF">ACFSJU_11365</name>
</gene>
<dbReference type="EMBL" id="JBHUHZ010000001">
    <property type="protein sequence ID" value="MFD2162993.1"/>
    <property type="molecule type" value="Genomic_DNA"/>
</dbReference>
<dbReference type="PANTHER" id="PTHR35093">
    <property type="entry name" value="OUTER MEMBRANE PROTEIN NMB0088-RELATED"/>
    <property type="match status" value="1"/>
</dbReference>
<evidence type="ECO:0000256" key="7">
    <source>
        <dbReference type="ARBA" id="ARBA00023237"/>
    </source>
</evidence>
<dbReference type="Pfam" id="PF03349">
    <property type="entry name" value="Toluene_X"/>
    <property type="match status" value="1"/>
</dbReference>
<keyword evidence="3" id="KW-1134">Transmembrane beta strand</keyword>
<evidence type="ECO:0000256" key="3">
    <source>
        <dbReference type="ARBA" id="ARBA00022452"/>
    </source>
</evidence>
<keyword evidence="9" id="KW-1185">Reference proteome</keyword>
<accession>A0ABW4ZLN0</accession>
<comment type="similarity">
    <text evidence="2">Belongs to the OmpP1/FadL family.</text>
</comment>
<keyword evidence="5" id="KW-0732">Signal</keyword>
<comment type="caution">
    <text evidence="8">The sequence shown here is derived from an EMBL/GenBank/DDBJ whole genome shotgun (WGS) entry which is preliminary data.</text>
</comment>
<evidence type="ECO:0000256" key="6">
    <source>
        <dbReference type="ARBA" id="ARBA00023136"/>
    </source>
</evidence>
<reference evidence="9" key="1">
    <citation type="journal article" date="2019" name="Int. J. Syst. Evol. Microbiol.">
        <title>The Global Catalogue of Microorganisms (GCM) 10K type strain sequencing project: providing services to taxonomists for standard genome sequencing and annotation.</title>
        <authorList>
            <consortium name="The Broad Institute Genomics Platform"/>
            <consortium name="The Broad Institute Genome Sequencing Center for Infectious Disease"/>
            <person name="Wu L."/>
            <person name="Ma J."/>
        </authorList>
    </citation>
    <scope>NUCLEOTIDE SEQUENCE [LARGE SCALE GENOMIC DNA]</scope>
    <source>
        <strain evidence="9">KCTC 42217</strain>
    </source>
</reference>
<protein>
    <submittedName>
        <fullName evidence="8">OmpP1/FadL family transporter</fullName>
    </submittedName>
</protein>
<proteinExistence type="inferred from homology"/>
<evidence type="ECO:0000256" key="2">
    <source>
        <dbReference type="ARBA" id="ARBA00008163"/>
    </source>
</evidence>
<comment type="subcellular location">
    <subcellularLocation>
        <location evidence="1">Cell outer membrane</location>
        <topology evidence="1">Multi-pass membrane protein</topology>
    </subcellularLocation>
</comment>